<dbReference type="Gene3D" id="3.30.40.10">
    <property type="entry name" value="Zinc/RING finger domain, C3HC4 (zinc finger)"/>
    <property type="match status" value="1"/>
</dbReference>
<name>A0AAV4H968_9GAST</name>
<protein>
    <recommendedName>
        <fullName evidence="6">RING-type domain-containing protein</fullName>
    </recommendedName>
</protein>
<keyword evidence="2 4" id="KW-0863">Zinc-finger</keyword>
<feature type="compositionally biased region" description="Low complexity" evidence="5">
    <location>
        <begin position="447"/>
        <end position="471"/>
    </location>
</feature>
<evidence type="ECO:0000256" key="4">
    <source>
        <dbReference type="PROSITE-ProRule" id="PRU00175"/>
    </source>
</evidence>
<dbReference type="SUPFAM" id="SSF57850">
    <property type="entry name" value="RING/U-box"/>
    <property type="match status" value="1"/>
</dbReference>
<organism evidence="7 8">
    <name type="scientific">Elysia marginata</name>
    <dbReference type="NCBI Taxonomy" id="1093978"/>
    <lineage>
        <taxon>Eukaryota</taxon>
        <taxon>Metazoa</taxon>
        <taxon>Spiralia</taxon>
        <taxon>Lophotrochozoa</taxon>
        <taxon>Mollusca</taxon>
        <taxon>Gastropoda</taxon>
        <taxon>Heterobranchia</taxon>
        <taxon>Euthyneura</taxon>
        <taxon>Panpulmonata</taxon>
        <taxon>Sacoglossa</taxon>
        <taxon>Placobranchoidea</taxon>
        <taxon>Plakobranchidae</taxon>
        <taxon>Elysia</taxon>
    </lineage>
</organism>
<evidence type="ECO:0000256" key="3">
    <source>
        <dbReference type="ARBA" id="ARBA00022833"/>
    </source>
</evidence>
<evidence type="ECO:0000313" key="7">
    <source>
        <dbReference type="EMBL" id="GFR94823.1"/>
    </source>
</evidence>
<feature type="compositionally biased region" description="Low complexity" evidence="5">
    <location>
        <begin position="496"/>
        <end position="511"/>
    </location>
</feature>
<proteinExistence type="predicted"/>
<feature type="compositionally biased region" description="Polar residues" evidence="5">
    <location>
        <begin position="525"/>
        <end position="537"/>
    </location>
</feature>
<feature type="compositionally biased region" description="Low complexity" evidence="5">
    <location>
        <begin position="305"/>
        <end position="333"/>
    </location>
</feature>
<dbReference type="Pfam" id="PF15227">
    <property type="entry name" value="zf-C3HC4_4"/>
    <property type="match status" value="1"/>
</dbReference>
<gene>
    <name evidence="7" type="ORF">ElyMa_006259100</name>
</gene>
<feature type="region of interest" description="Disordered" evidence="5">
    <location>
        <begin position="206"/>
        <end position="231"/>
    </location>
</feature>
<dbReference type="PROSITE" id="PS50089">
    <property type="entry name" value="ZF_RING_2"/>
    <property type="match status" value="1"/>
</dbReference>
<feature type="region of interest" description="Disordered" evidence="5">
    <location>
        <begin position="488"/>
        <end position="549"/>
    </location>
</feature>
<dbReference type="AlphaFoldDB" id="A0AAV4H968"/>
<dbReference type="GO" id="GO:0008270">
    <property type="term" value="F:zinc ion binding"/>
    <property type="evidence" value="ECO:0007669"/>
    <property type="project" value="UniProtKB-KW"/>
</dbReference>
<dbReference type="InterPro" id="IPR017907">
    <property type="entry name" value="Znf_RING_CS"/>
</dbReference>
<feature type="compositionally biased region" description="Low complexity" evidence="5">
    <location>
        <begin position="252"/>
        <end position="277"/>
    </location>
</feature>
<evidence type="ECO:0000256" key="5">
    <source>
        <dbReference type="SAM" id="MobiDB-lite"/>
    </source>
</evidence>
<dbReference type="SMART" id="SM00184">
    <property type="entry name" value="RING"/>
    <property type="match status" value="1"/>
</dbReference>
<feature type="compositionally biased region" description="Low complexity" evidence="5">
    <location>
        <begin position="426"/>
        <end position="439"/>
    </location>
</feature>
<keyword evidence="8" id="KW-1185">Reference proteome</keyword>
<accession>A0AAV4H968</accession>
<evidence type="ECO:0000256" key="2">
    <source>
        <dbReference type="ARBA" id="ARBA00022771"/>
    </source>
</evidence>
<keyword evidence="1" id="KW-0479">Metal-binding</keyword>
<feature type="compositionally biased region" description="Polar residues" evidence="5">
    <location>
        <begin position="211"/>
        <end position="231"/>
    </location>
</feature>
<feature type="domain" description="RING-type" evidence="6">
    <location>
        <begin position="36"/>
        <end position="88"/>
    </location>
</feature>
<feature type="region of interest" description="Disordered" evidence="5">
    <location>
        <begin position="252"/>
        <end position="333"/>
    </location>
</feature>
<feature type="region of interest" description="Disordered" evidence="5">
    <location>
        <begin position="411"/>
        <end position="476"/>
    </location>
</feature>
<evidence type="ECO:0000313" key="8">
    <source>
        <dbReference type="Proteomes" id="UP000762676"/>
    </source>
</evidence>
<comment type="caution">
    <text evidence="7">The sequence shown here is derived from an EMBL/GenBank/DDBJ whole genome shotgun (WGS) entry which is preliminary data.</text>
</comment>
<feature type="compositionally biased region" description="Polar residues" evidence="5">
    <location>
        <begin position="415"/>
        <end position="425"/>
    </location>
</feature>
<dbReference type="EMBL" id="BMAT01012571">
    <property type="protein sequence ID" value="GFR94823.1"/>
    <property type="molecule type" value="Genomic_DNA"/>
</dbReference>
<dbReference type="Proteomes" id="UP000762676">
    <property type="component" value="Unassembled WGS sequence"/>
</dbReference>
<reference evidence="7 8" key="1">
    <citation type="journal article" date="2021" name="Elife">
        <title>Chloroplast acquisition without the gene transfer in kleptoplastic sea slugs, Plakobranchus ocellatus.</title>
        <authorList>
            <person name="Maeda T."/>
            <person name="Takahashi S."/>
            <person name="Yoshida T."/>
            <person name="Shimamura S."/>
            <person name="Takaki Y."/>
            <person name="Nagai Y."/>
            <person name="Toyoda A."/>
            <person name="Suzuki Y."/>
            <person name="Arimoto A."/>
            <person name="Ishii H."/>
            <person name="Satoh N."/>
            <person name="Nishiyama T."/>
            <person name="Hasebe M."/>
            <person name="Maruyama T."/>
            <person name="Minagawa J."/>
            <person name="Obokata J."/>
            <person name="Shigenobu S."/>
        </authorList>
    </citation>
    <scope>NUCLEOTIDE SEQUENCE [LARGE SCALE GENOMIC DNA]</scope>
</reference>
<dbReference type="PROSITE" id="PS00518">
    <property type="entry name" value="ZF_RING_1"/>
    <property type="match status" value="1"/>
</dbReference>
<keyword evidence="3" id="KW-0862">Zinc</keyword>
<evidence type="ECO:0000256" key="1">
    <source>
        <dbReference type="ARBA" id="ARBA00022723"/>
    </source>
</evidence>
<evidence type="ECO:0000259" key="6">
    <source>
        <dbReference type="PROSITE" id="PS50089"/>
    </source>
</evidence>
<dbReference type="InterPro" id="IPR013083">
    <property type="entry name" value="Znf_RING/FYVE/PHD"/>
</dbReference>
<sequence length="573" mass="64673">MSLNGSSHAVEKESSLLQSETLFRICGGDFMQALRCGICMEFFEVPIVLPCGHTFCLHCLTELCRQAMQTTIPTCSVQEARIGCPNCKVLIYASPILDRNVTCNFVIQSVIENLKGRKLETRVNKAVNTDEARVGSKIRLVGDLELERISQEVDRLSEAIGKRSVLDLAYFEVDQIRRQHLLKTQPAGGGRAATVTAEDTFTHAVAARNPWKTNNNNPRTPQTVNASLQTQQQKQWAHLMQQQQKCAQHFVSQQQQHQHQSQYQHHYDQQQQQLRQRNSQREPTRAPGSAWSQGCIAHSSRFMPSTQEASSSLPTSSTCSSSSTGFPTPPSSSTAAYTIAPLHTPLTCLQQAQARTLLSVHSAQQQPRQLQLLQRPQTQQQKQQQPLQQLQLQIQQQQPQTSENFLQLRRKQELSHPQTQAHPNPQLQRSQQQQQQQQQQDHDSKHQQQQQQHYFLQQQKQQQQLQQQEQQNKSHRLLQRAAPFQTTTTVHTMSNQHLQQQQQQQQQLQEQSMGSKMAAVLPVQRSASVGVSESLPSGHTGHPARLDNDPAVMSYSYRVDTGSGGTDSTSSLP</sequence>
<dbReference type="InterPro" id="IPR001841">
    <property type="entry name" value="Znf_RING"/>
</dbReference>